<organism evidence="2 3">
    <name type="scientific">Isoptericola dokdonensis DS-3</name>
    <dbReference type="NCBI Taxonomy" id="1300344"/>
    <lineage>
        <taxon>Bacteria</taxon>
        <taxon>Bacillati</taxon>
        <taxon>Actinomycetota</taxon>
        <taxon>Actinomycetes</taxon>
        <taxon>Micrococcales</taxon>
        <taxon>Promicromonosporaceae</taxon>
        <taxon>Isoptericola</taxon>
    </lineage>
</organism>
<dbReference type="PANTHER" id="PTHR43591">
    <property type="entry name" value="METHYLTRANSFERASE"/>
    <property type="match status" value="1"/>
</dbReference>
<dbReference type="Proteomes" id="UP000076794">
    <property type="component" value="Chromosome"/>
</dbReference>
<keyword evidence="2" id="KW-0489">Methyltransferase</keyword>
<protein>
    <submittedName>
        <fullName evidence="2">Malonyl-[acyl-carrier protein] O-methyltransferase</fullName>
        <ecNumber evidence="2">2.1.1.197</ecNumber>
    </submittedName>
</protein>
<dbReference type="GO" id="GO:0008757">
    <property type="term" value="F:S-adenosylmethionine-dependent methyltransferase activity"/>
    <property type="evidence" value="ECO:0007669"/>
    <property type="project" value="InterPro"/>
</dbReference>
<dbReference type="RefSeq" id="WP_068203146.1">
    <property type="nucleotide sequence ID" value="NZ_CP014209.1"/>
</dbReference>
<dbReference type="InterPro" id="IPR013216">
    <property type="entry name" value="Methyltransf_11"/>
</dbReference>
<sequence length="234" mass="25678">MQADHYDAFADSYGTENDSSLLNAYYERPAMVRLAGDVTGRRILDAGCGTGPLAAELLARGAVVTGFDGSPAMIALARRRLGDDVPLHVADLAEPLPFADDTFDDVTASLVLHYLEDWSGPLAEIRRVLKPGGRLILSVNHPFVHAFSYPDEDNFATRQYAEDFEFDGEPAVLTFWHRSLSTMSQEFSAAGFRIAVIDEPAPSPDTPAELLTPRIASGERTRFFCFLFFVLEAA</sequence>
<dbReference type="CDD" id="cd02440">
    <property type="entry name" value="AdoMet_MTases"/>
    <property type="match status" value="1"/>
</dbReference>
<dbReference type="GO" id="GO:0102130">
    <property type="term" value="F:malonyl-CoA methyltransferase activity"/>
    <property type="evidence" value="ECO:0007669"/>
    <property type="project" value="UniProtKB-EC"/>
</dbReference>
<dbReference type="PATRIC" id="fig|1300344.3.peg.2409"/>
<proteinExistence type="predicted"/>
<dbReference type="KEGG" id="ido:I598_2403"/>
<evidence type="ECO:0000259" key="1">
    <source>
        <dbReference type="Pfam" id="PF08241"/>
    </source>
</evidence>
<dbReference type="SUPFAM" id="SSF53335">
    <property type="entry name" value="S-adenosyl-L-methionine-dependent methyltransferases"/>
    <property type="match status" value="1"/>
</dbReference>
<dbReference type="OrthoDB" id="9805171at2"/>
<evidence type="ECO:0000313" key="2">
    <source>
        <dbReference type="EMBL" id="ANC31940.1"/>
    </source>
</evidence>
<dbReference type="PANTHER" id="PTHR43591:SF24">
    <property type="entry name" value="2-METHOXY-6-POLYPRENYL-1,4-BENZOQUINOL METHYLASE, MITOCHONDRIAL"/>
    <property type="match status" value="1"/>
</dbReference>
<dbReference type="Pfam" id="PF08241">
    <property type="entry name" value="Methyltransf_11"/>
    <property type="match status" value="1"/>
</dbReference>
<dbReference type="Gene3D" id="3.40.50.150">
    <property type="entry name" value="Vaccinia Virus protein VP39"/>
    <property type="match status" value="1"/>
</dbReference>
<gene>
    <name evidence="2" type="primary">bioC_2</name>
    <name evidence="2" type="ORF">I598_2403</name>
</gene>
<evidence type="ECO:0000313" key="3">
    <source>
        <dbReference type="Proteomes" id="UP000076794"/>
    </source>
</evidence>
<dbReference type="EMBL" id="CP014209">
    <property type="protein sequence ID" value="ANC31940.1"/>
    <property type="molecule type" value="Genomic_DNA"/>
</dbReference>
<dbReference type="STRING" id="1300344.I598_2403"/>
<dbReference type="AlphaFoldDB" id="A0A161IMT7"/>
<name>A0A161IMT7_9MICO</name>
<accession>A0A161IMT7</accession>
<dbReference type="EC" id="2.1.1.197" evidence="2"/>
<dbReference type="InterPro" id="IPR029063">
    <property type="entry name" value="SAM-dependent_MTases_sf"/>
</dbReference>
<keyword evidence="2" id="KW-0808">Transferase</keyword>
<feature type="domain" description="Methyltransferase type 11" evidence="1">
    <location>
        <begin position="44"/>
        <end position="137"/>
    </location>
</feature>
<keyword evidence="3" id="KW-1185">Reference proteome</keyword>
<dbReference type="GO" id="GO:0032259">
    <property type="term" value="P:methylation"/>
    <property type="evidence" value="ECO:0007669"/>
    <property type="project" value="UniProtKB-KW"/>
</dbReference>
<reference evidence="2 3" key="1">
    <citation type="submission" date="2016-01" db="EMBL/GenBank/DDBJ databases">
        <title>Complete genome sequence of a soil Actinobacterium, Isoptericola dokdonensis DS-3.</title>
        <authorList>
            <person name="Kwon S.-K."/>
            <person name="Kim J.F."/>
        </authorList>
    </citation>
    <scope>NUCLEOTIDE SEQUENCE [LARGE SCALE GENOMIC DNA]</scope>
    <source>
        <strain evidence="2 3">DS-3</strain>
    </source>
</reference>